<dbReference type="EMBL" id="AP018365">
    <property type="protein sequence ID" value="BBB01712.1"/>
    <property type="molecule type" value="Genomic_DNA"/>
</dbReference>
<dbReference type="Pfam" id="PF01292">
    <property type="entry name" value="Ni_hydr_CYTB"/>
    <property type="match status" value="1"/>
</dbReference>
<dbReference type="AlphaFoldDB" id="A0A7U3UZI4"/>
<feature type="domain" description="Cytochrome b561 bacterial/Ni-hydrogenase" evidence="8">
    <location>
        <begin position="17"/>
        <end position="179"/>
    </location>
</feature>
<gene>
    <name evidence="9" type="ORF">RVR_9251</name>
</gene>
<dbReference type="GO" id="GO:0009326">
    <property type="term" value="C:formate dehydrogenase complex"/>
    <property type="evidence" value="ECO:0007669"/>
    <property type="project" value="TreeGrafter"/>
</dbReference>
<proteinExistence type="predicted"/>
<comment type="subcellular location">
    <subcellularLocation>
        <location evidence="1">Cell membrane</location>
        <topology evidence="1">Multi-pass membrane protein</topology>
    </subcellularLocation>
</comment>
<dbReference type="GO" id="GO:0036397">
    <property type="term" value="F:formate dehydrogenase (quinone) activity"/>
    <property type="evidence" value="ECO:0007669"/>
    <property type="project" value="TreeGrafter"/>
</dbReference>
<accession>A0A7U3UZI4</accession>
<dbReference type="RefSeq" id="WP_237405111.1">
    <property type="nucleotide sequence ID" value="NZ_AP018365.1"/>
</dbReference>
<reference evidence="9 10" key="3">
    <citation type="journal article" date="2011" name="Nat. Chem. Biol.">
        <title>Reveromycin A biosynthesis uses RevG and RevJ for stereospecific spiroacetal formation.</title>
        <authorList>
            <person name="Takahashi S."/>
            <person name="Toyoda A."/>
            <person name="Sekiyama Y."/>
            <person name="Takagi H."/>
            <person name="Nogawa T."/>
            <person name="Uramoto M."/>
            <person name="Suzuki R."/>
            <person name="Koshino H."/>
            <person name="Kumano T."/>
            <person name="Panthee S."/>
            <person name="Dairi T."/>
            <person name="Ishikawa J."/>
            <person name="Ikeda H."/>
            <person name="Sakaki Y."/>
            <person name="Osada H."/>
        </authorList>
    </citation>
    <scope>NUCLEOTIDE SEQUENCE [LARGE SCALE GENOMIC DNA]</scope>
    <source>
        <strain evidence="9 10">SN-593</strain>
    </source>
</reference>
<evidence type="ECO:0000256" key="7">
    <source>
        <dbReference type="SAM" id="Phobius"/>
    </source>
</evidence>
<feature type="transmembrane region" description="Helical" evidence="7">
    <location>
        <begin position="29"/>
        <end position="49"/>
    </location>
</feature>
<keyword evidence="3 7" id="KW-0812">Transmembrane</keyword>
<evidence type="ECO:0000313" key="9">
    <source>
        <dbReference type="EMBL" id="BBB01712.1"/>
    </source>
</evidence>
<evidence type="ECO:0000313" key="10">
    <source>
        <dbReference type="Proteomes" id="UP000595703"/>
    </source>
</evidence>
<dbReference type="InterPro" id="IPR011577">
    <property type="entry name" value="Cyt_b561_bac/Ni-Hgenase"/>
</dbReference>
<dbReference type="InterPro" id="IPR051817">
    <property type="entry name" value="FDH_cytochrome_b556_subunit"/>
</dbReference>
<keyword evidence="2" id="KW-1003">Cell membrane</keyword>
<protein>
    <submittedName>
        <fullName evidence="9">Putative formate dehydrogenase</fullName>
    </submittedName>
</protein>
<dbReference type="Proteomes" id="UP000595703">
    <property type="component" value="Chromosome"/>
</dbReference>
<dbReference type="GO" id="GO:0022904">
    <property type="term" value="P:respiratory electron transport chain"/>
    <property type="evidence" value="ECO:0007669"/>
    <property type="project" value="InterPro"/>
</dbReference>
<evidence type="ECO:0000256" key="1">
    <source>
        <dbReference type="ARBA" id="ARBA00004651"/>
    </source>
</evidence>
<dbReference type="InterPro" id="IPR016174">
    <property type="entry name" value="Di-haem_cyt_TM"/>
</dbReference>
<reference evidence="9 10" key="1">
    <citation type="journal article" date="2010" name="J. Bacteriol.">
        <title>Biochemical characterization of a novel indole prenyltransferase from Streptomyces sp. SN-593.</title>
        <authorList>
            <person name="Takahashi S."/>
            <person name="Takagi H."/>
            <person name="Toyoda A."/>
            <person name="Uramoto M."/>
            <person name="Nogawa T."/>
            <person name="Ueki M."/>
            <person name="Sakaki Y."/>
            <person name="Osada H."/>
        </authorList>
    </citation>
    <scope>NUCLEOTIDE SEQUENCE [LARGE SCALE GENOMIC DNA]</scope>
    <source>
        <strain evidence="9 10">SN-593</strain>
    </source>
</reference>
<dbReference type="Gene3D" id="1.20.950.20">
    <property type="entry name" value="Transmembrane di-heme cytochromes, Chain C"/>
    <property type="match status" value="1"/>
</dbReference>
<reference evidence="9 10" key="2">
    <citation type="journal article" date="2011" name="J. Antibiot.">
        <title>Furaquinocins I and J: novel polyketide isoprenoid hybrid compounds from Streptomyces reveromyceticus SN-593.</title>
        <authorList>
            <person name="Panthee S."/>
            <person name="Takahashi S."/>
            <person name="Takagi H."/>
            <person name="Nogawa T."/>
            <person name="Oowada E."/>
            <person name="Uramoto M."/>
            <person name="Osada H."/>
        </authorList>
    </citation>
    <scope>NUCLEOTIDE SEQUENCE [LARGE SCALE GENOMIC DNA]</scope>
    <source>
        <strain evidence="9 10">SN-593</strain>
    </source>
</reference>
<keyword evidence="5 7" id="KW-0472">Membrane</keyword>
<feature type="transmembrane region" description="Helical" evidence="7">
    <location>
        <begin position="162"/>
        <end position="179"/>
    </location>
</feature>
<dbReference type="GO" id="GO:0009055">
    <property type="term" value="F:electron transfer activity"/>
    <property type="evidence" value="ECO:0007669"/>
    <property type="project" value="InterPro"/>
</dbReference>
<evidence type="ECO:0000256" key="4">
    <source>
        <dbReference type="ARBA" id="ARBA00022989"/>
    </source>
</evidence>
<dbReference type="GO" id="GO:0009061">
    <property type="term" value="P:anaerobic respiration"/>
    <property type="evidence" value="ECO:0007669"/>
    <property type="project" value="TreeGrafter"/>
</dbReference>
<dbReference type="GO" id="GO:0005886">
    <property type="term" value="C:plasma membrane"/>
    <property type="evidence" value="ECO:0007669"/>
    <property type="project" value="UniProtKB-SubCell"/>
</dbReference>
<evidence type="ECO:0000256" key="2">
    <source>
        <dbReference type="ARBA" id="ARBA00022475"/>
    </source>
</evidence>
<reference evidence="9 10" key="4">
    <citation type="journal article" date="2020" name="Sci. Rep.">
        <title>beta-carboline chemical signals induce reveromycin production through a LuxR family regulator in Streptomyces sp. SN-593.</title>
        <authorList>
            <person name="Panthee S."/>
            <person name="Kito N."/>
            <person name="Hayashi T."/>
            <person name="Shimizu T."/>
            <person name="Ishikawa J."/>
            <person name="Hamamoto H."/>
            <person name="Osada H."/>
            <person name="Takahashi S."/>
        </authorList>
    </citation>
    <scope>NUCLEOTIDE SEQUENCE [LARGE SCALE GENOMIC DNA]</scope>
    <source>
        <strain evidence="9 10">SN-593</strain>
    </source>
</reference>
<feature type="region of interest" description="Disordered" evidence="6">
    <location>
        <begin position="205"/>
        <end position="226"/>
    </location>
</feature>
<sequence>MTRPRRDRPAPAGTVRRFTRAETWVHRTLNTLMAVCVFTAACLYFPPLAEIVGRRRLVVTVHEWSGVLLPVPLVLGLASRAYRADTRRLGRFFPHDWTWLRTAVRERRRDARHAGKFNAGQKLYAAFAVGAVLIMIGTGLIMWFPRLSPLLWRTGATFVHDWLALLVAAVITGHVWFAASDPEARRGLRTGRVPGWWARREHPLWRAEPPAPGAGDTPDGPGGQAR</sequence>
<name>A0A7U3UZI4_9ACTN</name>
<evidence type="ECO:0000256" key="3">
    <source>
        <dbReference type="ARBA" id="ARBA00022692"/>
    </source>
</evidence>
<keyword evidence="4 7" id="KW-1133">Transmembrane helix</keyword>
<dbReference type="PANTHER" id="PTHR30074">
    <property type="entry name" value="FORMATE DEHYDROGENASE, NITRATE-INDUCIBLE, CYTOCHROME B556 FDN SUBUNIT"/>
    <property type="match status" value="1"/>
</dbReference>
<dbReference type="GO" id="GO:0015944">
    <property type="term" value="P:formate oxidation"/>
    <property type="evidence" value="ECO:0007669"/>
    <property type="project" value="TreeGrafter"/>
</dbReference>
<evidence type="ECO:0000256" key="5">
    <source>
        <dbReference type="ARBA" id="ARBA00023136"/>
    </source>
</evidence>
<feature type="transmembrane region" description="Helical" evidence="7">
    <location>
        <begin position="61"/>
        <end position="82"/>
    </location>
</feature>
<organism evidence="9 10">
    <name type="scientific">Actinacidiphila reveromycinica</name>
    <dbReference type="NCBI Taxonomy" id="659352"/>
    <lineage>
        <taxon>Bacteria</taxon>
        <taxon>Bacillati</taxon>
        <taxon>Actinomycetota</taxon>
        <taxon>Actinomycetes</taxon>
        <taxon>Kitasatosporales</taxon>
        <taxon>Streptomycetaceae</taxon>
        <taxon>Actinacidiphila</taxon>
    </lineage>
</organism>
<dbReference type="KEGG" id="arev:RVR_9251"/>
<evidence type="ECO:0000256" key="6">
    <source>
        <dbReference type="SAM" id="MobiDB-lite"/>
    </source>
</evidence>
<feature type="transmembrane region" description="Helical" evidence="7">
    <location>
        <begin position="123"/>
        <end position="142"/>
    </location>
</feature>
<dbReference type="SUPFAM" id="SSF81342">
    <property type="entry name" value="Transmembrane di-heme cytochromes"/>
    <property type="match status" value="1"/>
</dbReference>
<dbReference type="PANTHER" id="PTHR30074:SF6">
    <property type="entry name" value="FORMATE DEHYDROGENASE GAMMA SUBUNIT"/>
    <property type="match status" value="1"/>
</dbReference>
<evidence type="ECO:0000259" key="8">
    <source>
        <dbReference type="Pfam" id="PF01292"/>
    </source>
</evidence>
<keyword evidence="10" id="KW-1185">Reference proteome</keyword>